<proteinExistence type="predicted"/>
<reference evidence="1" key="1">
    <citation type="submission" date="2021-02" db="EMBL/GenBank/DDBJ databases">
        <authorList>
            <consortium name="DOE Joint Genome Institute"/>
            <person name="Ahrendt S."/>
            <person name="Looney B.P."/>
            <person name="Miyauchi S."/>
            <person name="Morin E."/>
            <person name="Drula E."/>
            <person name="Courty P.E."/>
            <person name="Chicoki N."/>
            <person name="Fauchery L."/>
            <person name="Kohler A."/>
            <person name="Kuo A."/>
            <person name="Labutti K."/>
            <person name="Pangilinan J."/>
            <person name="Lipzen A."/>
            <person name="Riley R."/>
            <person name="Andreopoulos W."/>
            <person name="He G."/>
            <person name="Johnson J."/>
            <person name="Barry K.W."/>
            <person name="Grigoriev I.V."/>
            <person name="Nagy L."/>
            <person name="Hibbett D."/>
            <person name="Henrissat B."/>
            <person name="Matheny P.B."/>
            <person name="Labbe J."/>
            <person name="Martin F."/>
        </authorList>
    </citation>
    <scope>NUCLEOTIDE SEQUENCE</scope>
    <source>
        <strain evidence="1">FP105234-sp</strain>
    </source>
</reference>
<keyword evidence="2" id="KW-1185">Reference proteome</keyword>
<dbReference type="Proteomes" id="UP000814033">
    <property type="component" value="Unassembled WGS sequence"/>
</dbReference>
<reference evidence="1" key="2">
    <citation type="journal article" date="2022" name="New Phytol.">
        <title>Evolutionary transition to the ectomycorrhizal habit in the genomes of a hyperdiverse lineage of mushroom-forming fungi.</title>
        <authorList>
            <person name="Looney B."/>
            <person name="Miyauchi S."/>
            <person name="Morin E."/>
            <person name="Drula E."/>
            <person name="Courty P.E."/>
            <person name="Kohler A."/>
            <person name="Kuo A."/>
            <person name="LaButti K."/>
            <person name="Pangilinan J."/>
            <person name="Lipzen A."/>
            <person name="Riley R."/>
            <person name="Andreopoulos W."/>
            <person name="He G."/>
            <person name="Johnson J."/>
            <person name="Nolan M."/>
            <person name="Tritt A."/>
            <person name="Barry K.W."/>
            <person name="Grigoriev I.V."/>
            <person name="Nagy L.G."/>
            <person name="Hibbett D."/>
            <person name="Henrissat B."/>
            <person name="Matheny P.B."/>
            <person name="Labbe J."/>
            <person name="Martin F.M."/>
        </authorList>
    </citation>
    <scope>NUCLEOTIDE SEQUENCE</scope>
    <source>
        <strain evidence="1">FP105234-sp</strain>
    </source>
</reference>
<organism evidence="1 2">
    <name type="scientific">Auriscalpium vulgare</name>
    <dbReference type="NCBI Taxonomy" id="40419"/>
    <lineage>
        <taxon>Eukaryota</taxon>
        <taxon>Fungi</taxon>
        <taxon>Dikarya</taxon>
        <taxon>Basidiomycota</taxon>
        <taxon>Agaricomycotina</taxon>
        <taxon>Agaricomycetes</taxon>
        <taxon>Russulales</taxon>
        <taxon>Auriscalpiaceae</taxon>
        <taxon>Auriscalpium</taxon>
    </lineage>
</organism>
<gene>
    <name evidence="1" type="ORF">FA95DRAFT_1612829</name>
</gene>
<evidence type="ECO:0000313" key="2">
    <source>
        <dbReference type="Proteomes" id="UP000814033"/>
    </source>
</evidence>
<evidence type="ECO:0000313" key="1">
    <source>
        <dbReference type="EMBL" id="KAI0039126.1"/>
    </source>
</evidence>
<dbReference type="EMBL" id="MU276353">
    <property type="protein sequence ID" value="KAI0039126.1"/>
    <property type="molecule type" value="Genomic_DNA"/>
</dbReference>
<name>A0ACB8R660_9AGAM</name>
<accession>A0ACB8R660</accession>
<comment type="caution">
    <text evidence="1">The sequence shown here is derived from an EMBL/GenBank/DDBJ whole genome shotgun (WGS) entry which is preliminary data.</text>
</comment>
<protein>
    <submittedName>
        <fullName evidence="1">Uncharacterized protein</fullName>
    </submittedName>
</protein>
<sequence>MQISIFSTIAVLALVMGLQVANVQALPVDDRGYVDDLNVRQCPWLKRSACKDESQN</sequence>